<dbReference type="PROSITE" id="PS50082">
    <property type="entry name" value="WD_REPEATS_2"/>
    <property type="match status" value="1"/>
</dbReference>
<comment type="caution">
    <text evidence="4">The sequence shown here is derived from an EMBL/GenBank/DDBJ whole genome shotgun (WGS) entry which is preliminary data.</text>
</comment>
<dbReference type="Gene3D" id="2.130.10.10">
    <property type="entry name" value="YVTN repeat-like/Quinoprotein amine dehydrogenase"/>
    <property type="match status" value="1"/>
</dbReference>
<evidence type="ECO:0000256" key="3">
    <source>
        <dbReference type="PROSITE-ProRule" id="PRU00221"/>
    </source>
</evidence>
<sequence>MPYVSKIKQTLIGHSRAINALKFSTNCSVLLSSGDDASVIIWNLRSSNNFQVIQVPLQGPVSAIIWTPLQRVAKPAAFVFGCTDRTLFLCEKTSFPPYVHEYHICSTYQSFDEPVEDLAFDKDHCRLAAVSRQGIKLVEIDEKGCFVKLASEESRDKFLPRGVAFIEEGKQVIVGFMELHEIAHMAIDPASTAIMISNLEKELELYTLPLEQVPVQVATMSFPRKITRRGIPLLTSIDDQAVVGGTDYGAVEVFEQSHRGEPHVLEHWNHGMGGGGDCVVRAFPSQCPEK</sequence>
<dbReference type="InterPro" id="IPR019775">
    <property type="entry name" value="WD40_repeat_CS"/>
</dbReference>
<gene>
    <name evidence="4" type="ORF">NP233_g10833</name>
</gene>
<dbReference type="PROSITE" id="PS50294">
    <property type="entry name" value="WD_REPEATS_REGION"/>
    <property type="match status" value="1"/>
</dbReference>
<reference evidence="4" key="1">
    <citation type="submission" date="2022-07" db="EMBL/GenBank/DDBJ databases">
        <title>Genome Sequence of Leucocoprinus birnbaumii.</title>
        <authorList>
            <person name="Buettner E."/>
        </authorList>
    </citation>
    <scope>NUCLEOTIDE SEQUENCE</scope>
    <source>
        <strain evidence="4">VT141</strain>
    </source>
</reference>
<dbReference type="Proteomes" id="UP001213000">
    <property type="component" value="Unassembled WGS sequence"/>
</dbReference>
<evidence type="ECO:0000256" key="2">
    <source>
        <dbReference type="ARBA" id="ARBA00022737"/>
    </source>
</evidence>
<feature type="repeat" description="WD" evidence="3">
    <location>
        <begin position="11"/>
        <end position="52"/>
    </location>
</feature>
<accession>A0AAD5VL97</accession>
<dbReference type="PROSITE" id="PS00678">
    <property type="entry name" value="WD_REPEATS_1"/>
    <property type="match status" value="1"/>
</dbReference>
<dbReference type="InterPro" id="IPR015943">
    <property type="entry name" value="WD40/YVTN_repeat-like_dom_sf"/>
</dbReference>
<dbReference type="SUPFAM" id="SSF50978">
    <property type="entry name" value="WD40 repeat-like"/>
    <property type="match status" value="1"/>
</dbReference>
<keyword evidence="2" id="KW-0677">Repeat</keyword>
<dbReference type="InterPro" id="IPR036322">
    <property type="entry name" value="WD40_repeat_dom_sf"/>
</dbReference>
<dbReference type="EMBL" id="JANIEX010001171">
    <property type="protein sequence ID" value="KAJ3560446.1"/>
    <property type="molecule type" value="Genomic_DNA"/>
</dbReference>
<protein>
    <submittedName>
        <fullName evidence="4">Uncharacterized protein</fullName>
    </submittedName>
</protein>
<keyword evidence="5" id="KW-1185">Reference proteome</keyword>
<organism evidence="4 5">
    <name type="scientific">Leucocoprinus birnbaumii</name>
    <dbReference type="NCBI Taxonomy" id="56174"/>
    <lineage>
        <taxon>Eukaryota</taxon>
        <taxon>Fungi</taxon>
        <taxon>Dikarya</taxon>
        <taxon>Basidiomycota</taxon>
        <taxon>Agaricomycotina</taxon>
        <taxon>Agaricomycetes</taxon>
        <taxon>Agaricomycetidae</taxon>
        <taxon>Agaricales</taxon>
        <taxon>Agaricineae</taxon>
        <taxon>Agaricaceae</taxon>
        <taxon>Leucocoprinus</taxon>
    </lineage>
</organism>
<evidence type="ECO:0000313" key="5">
    <source>
        <dbReference type="Proteomes" id="UP001213000"/>
    </source>
</evidence>
<dbReference type="SMART" id="SM00320">
    <property type="entry name" value="WD40"/>
    <property type="match status" value="2"/>
</dbReference>
<name>A0AAD5VL97_9AGAR</name>
<dbReference type="InterPro" id="IPR001680">
    <property type="entry name" value="WD40_rpt"/>
</dbReference>
<dbReference type="Pfam" id="PF00400">
    <property type="entry name" value="WD40"/>
    <property type="match status" value="1"/>
</dbReference>
<evidence type="ECO:0000256" key="1">
    <source>
        <dbReference type="ARBA" id="ARBA00022574"/>
    </source>
</evidence>
<proteinExistence type="predicted"/>
<keyword evidence="1 3" id="KW-0853">WD repeat</keyword>
<dbReference type="AlphaFoldDB" id="A0AAD5VL97"/>
<evidence type="ECO:0000313" key="4">
    <source>
        <dbReference type="EMBL" id="KAJ3560446.1"/>
    </source>
</evidence>